<evidence type="ECO:0000313" key="8">
    <source>
        <dbReference type="Proteomes" id="UP000427906"/>
    </source>
</evidence>
<dbReference type="GO" id="GO:0006777">
    <property type="term" value="P:Mo-molybdopterin cofactor biosynthetic process"/>
    <property type="evidence" value="ECO:0007669"/>
    <property type="project" value="UniProtKB-UniRule"/>
</dbReference>
<organism evidence="7 8">
    <name type="scientific">Desulfosarcina alkanivorans</name>
    <dbReference type="NCBI Taxonomy" id="571177"/>
    <lineage>
        <taxon>Bacteria</taxon>
        <taxon>Pseudomonadati</taxon>
        <taxon>Thermodesulfobacteriota</taxon>
        <taxon>Desulfobacteria</taxon>
        <taxon>Desulfobacterales</taxon>
        <taxon>Desulfosarcinaceae</taxon>
        <taxon>Desulfosarcina</taxon>
    </lineage>
</organism>
<dbReference type="PANTHER" id="PTHR43232:SF2">
    <property type="entry name" value="MOLYBDENUM COFACTOR BIOSYNTHESIS PROTEIN B"/>
    <property type="match status" value="1"/>
</dbReference>
<proteinExistence type="inferred from homology"/>
<evidence type="ECO:0000256" key="5">
    <source>
        <dbReference type="PIRNR" id="PIRNR006443"/>
    </source>
</evidence>
<dbReference type="KEGG" id="dalk:DSCA_41610"/>
<sequence>MGVHQHRKMAPASVGVGILSVSTTRSIDDDDSGRWIARQAGKEGHDVRFHQVVTDDTIAIREAALKAIRDHGLQALLVTGGTGITPTDVTIEAIKPLFAKEMTAFGTLFAQLSYEEIDSAAILSRAAAGIIGSTVVFCMPGSKKACKLACKALIFPELGHVVAHIRQ</sequence>
<feature type="domain" description="MoaB/Mog" evidence="6">
    <location>
        <begin position="17"/>
        <end position="161"/>
    </location>
</feature>
<dbReference type="Gene3D" id="3.40.980.10">
    <property type="entry name" value="MoaB/Mog-like domain"/>
    <property type="match status" value="1"/>
</dbReference>
<evidence type="ECO:0000256" key="2">
    <source>
        <dbReference type="ARBA" id="ARBA00005046"/>
    </source>
</evidence>
<keyword evidence="8" id="KW-1185">Reference proteome</keyword>
<dbReference type="PIRSF" id="PIRSF006443">
    <property type="entry name" value="MoaB"/>
    <property type="match status" value="1"/>
</dbReference>
<dbReference type="InterPro" id="IPR036425">
    <property type="entry name" value="MoaB/Mog-like_dom_sf"/>
</dbReference>
<evidence type="ECO:0000256" key="1">
    <source>
        <dbReference type="ARBA" id="ARBA00003487"/>
    </source>
</evidence>
<dbReference type="PANTHER" id="PTHR43232">
    <property type="entry name" value="MOLYBDENUM COFACTOR BIOSYNTHESIS PROTEIN B"/>
    <property type="match status" value="1"/>
</dbReference>
<dbReference type="OrthoDB" id="9784492at2"/>
<dbReference type="InterPro" id="IPR001453">
    <property type="entry name" value="MoaB/Mog_dom"/>
</dbReference>
<reference evidence="7 8" key="1">
    <citation type="submission" date="2019-11" db="EMBL/GenBank/DDBJ databases">
        <title>Comparative genomics of hydrocarbon-degrading Desulfosarcina strains.</title>
        <authorList>
            <person name="Watanabe M."/>
            <person name="Kojima H."/>
            <person name="Fukui M."/>
        </authorList>
    </citation>
    <scope>NUCLEOTIDE SEQUENCE [LARGE SCALE GENOMIC DNA]</scope>
    <source>
        <strain evidence="7 8">PL12</strain>
    </source>
</reference>
<dbReference type="Pfam" id="PF00994">
    <property type="entry name" value="MoCF_biosynth"/>
    <property type="match status" value="1"/>
</dbReference>
<comment type="similarity">
    <text evidence="3 5">Belongs to the MoaB/Mog family.</text>
</comment>
<dbReference type="SUPFAM" id="SSF53218">
    <property type="entry name" value="Molybdenum cofactor biosynthesis proteins"/>
    <property type="match status" value="1"/>
</dbReference>
<evidence type="ECO:0000256" key="3">
    <source>
        <dbReference type="ARBA" id="ARBA00006112"/>
    </source>
</evidence>
<dbReference type="CDD" id="cd00886">
    <property type="entry name" value="MogA_MoaB"/>
    <property type="match status" value="1"/>
</dbReference>
<evidence type="ECO:0000259" key="6">
    <source>
        <dbReference type="SMART" id="SM00852"/>
    </source>
</evidence>
<dbReference type="AlphaFoldDB" id="A0A5K7YT87"/>
<dbReference type="RefSeq" id="WP_155318194.1">
    <property type="nucleotide sequence ID" value="NZ_AP021874.1"/>
</dbReference>
<dbReference type="GO" id="GO:0005829">
    <property type="term" value="C:cytosol"/>
    <property type="evidence" value="ECO:0007669"/>
    <property type="project" value="TreeGrafter"/>
</dbReference>
<keyword evidence="5" id="KW-0501">Molybdenum cofactor biosynthesis</keyword>
<dbReference type="FunFam" id="3.40.980.10:FF:000006">
    <property type="entry name" value="Molybdenum cofactor biosynthesis protein B"/>
    <property type="match status" value="1"/>
</dbReference>
<dbReference type="NCBIfam" id="TIGR00177">
    <property type="entry name" value="molyb_syn"/>
    <property type="match status" value="1"/>
</dbReference>
<evidence type="ECO:0000313" key="7">
    <source>
        <dbReference type="EMBL" id="BBO70231.1"/>
    </source>
</evidence>
<dbReference type="EMBL" id="AP021874">
    <property type="protein sequence ID" value="BBO70231.1"/>
    <property type="molecule type" value="Genomic_DNA"/>
</dbReference>
<name>A0A5K7YT87_9BACT</name>
<gene>
    <name evidence="7" type="primary">moaB</name>
    <name evidence="7" type="ORF">DSCA_41610</name>
</gene>
<dbReference type="Proteomes" id="UP000427906">
    <property type="component" value="Chromosome"/>
</dbReference>
<comment type="pathway">
    <text evidence="2 5">Cofactor biosynthesis; molybdopterin biosynthesis.</text>
</comment>
<dbReference type="UniPathway" id="UPA00344"/>
<accession>A0A5K7YT87</accession>
<dbReference type="SMART" id="SM00852">
    <property type="entry name" value="MoCF_biosynth"/>
    <property type="match status" value="1"/>
</dbReference>
<dbReference type="InterPro" id="IPR012245">
    <property type="entry name" value="MoaB"/>
</dbReference>
<evidence type="ECO:0000256" key="4">
    <source>
        <dbReference type="ARBA" id="ARBA00015262"/>
    </source>
</evidence>
<comment type="function">
    <text evidence="1 5">May be involved in the biosynthesis of molybdopterin.</text>
</comment>
<protein>
    <recommendedName>
        <fullName evidence="4 5">Molybdenum cofactor biosynthesis protein B</fullName>
    </recommendedName>
</protein>